<comment type="caution">
    <text evidence="2">The sequence shown here is derived from an EMBL/GenBank/DDBJ whole genome shotgun (WGS) entry which is preliminary data.</text>
</comment>
<proteinExistence type="predicted"/>
<accession>A0A1G2ICC7</accession>
<reference evidence="2 3" key="1">
    <citation type="journal article" date="2016" name="Nat. Commun.">
        <title>Thousands of microbial genomes shed light on interconnected biogeochemical processes in an aquifer system.</title>
        <authorList>
            <person name="Anantharaman K."/>
            <person name="Brown C.T."/>
            <person name="Hug L.A."/>
            <person name="Sharon I."/>
            <person name="Castelle C.J."/>
            <person name="Probst A.J."/>
            <person name="Thomas B.C."/>
            <person name="Singh A."/>
            <person name="Wilkins M.J."/>
            <person name="Karaoz U."/>
            <person name="Brodie E.L."/>
            <person name="Williams K.H."/>
            <person name="Hubbard S.S."/>
            <person name="Banfield J.F."/>
        </authorList>
    </citation>
    <scope>NUCLEOTIDE SEQUENCE [LARGE SCALE GENOMIC DNA]</scope>
</reference>
<gene>
    <name evidence="2" type="ORF">A2908_03090</name>
</gene>
<dbReference type="EMBL" id="MHPA01000027">
    <property type="protein sequence ID" value="OGZ72402.1"/>
    <property type="molecule type" value="Genomic_DNA"/>
</dbReference>
<sequence>MKANAQMMSVVQKRGKKNGTDNSLKIASTTHNRPIFITNPKNPRVIMRRGRVMVFKIGFTKKLSNPKTIPKRIKSCHVAVRGNPKKLEPGYIVTVASAKNIDASQNPSPALMIAKISLFIGLIIADFDKKEKSPGKSAGDLGFSCGFILLD</sequence>
<feature type="region of interest" description="Disordered" evidence="1">
    <location>
        <begin position="1"/>
        <end position="25"/>
    </location>
</feature>
<evidence type="ECO:0000256" key="1">
    <source>
        <dbReference type="SAM" id="MobiDB-lite"/>
    </source>
</evidence>
<dbReference type="STRING" id="1802214.A2908_03090"/>
<dbReference type="AlphaFoldDB" id="A0A1G2ICC7"/>
<dbReference type="Proteomes" id="UP000176774">
    <property type="component" value="Unassembled WGS sequence"/>
</dbReference>
<organism evidence="2 3">
    <name type="scientific">Candidatus Staskawiczbacteria bacterium RIFCSPLOWO2_01_FULL_38_12b</name>
    <dbReference type="NCBI Taxonomy" id="1802214"/>
    <lineage>
        <taxon>Bacteria</taxon>
        <taxon>Candidatus Staskawicziibacteriota</taxon>
    </lineage>
</organism>
<name>A0A1G2ICC7_9BACT</name>
<protein>
    <submittedName>
        <fullName evidence="2">Uncharacterized protein</fullName>
    </submittedName>
</protein>
<evidence type="ECO:0000313" key="3">
    <source>
        <dbReference type="Proteomes" id="UP000176774"/>
    </source>
</evidence>
<evidence type="ECO:0000313" key="2">
    <source>
        <dbReference type="EMBL" id="OGZ72402.1"/>
    </source>
</evidence>